<accession>A0ABU9EBJ9</accession>
<dbReference type="PRINTS" id="PR00778">
    <property type="entry name" value="HTHARSR"/>
</dbReference>
<dbReference type="Pfam" id="PF01022">
    <property type="entry name" value="HTH_5"/>
    <property type="match status" value="1"/>
</dbReference>
<dbReference type="Gene3D" id="3.40.50.150">
    <property type="entry name" value="Vaccinia Virus protein VP39"/>
    <property type="match status" value="1"/>
</dbReference>
<name>A0ABU9EBJ9_9BACT</name>
<dbReference type="SUPFAM" id="SSF53335">
    <property type="entry name" value="S-adenosyl-L-methionine-dependent methyltransferases"/>
    <property type="match status" value="1"/>
</dbReference>
<reference evidence="2 3" key="1">
    <citation type="submission" date="2024-02" db="EMBL/GenBank/DDBJ databases">
        <title>A novel Gemmatimonadota bacterium.</title>
        <authorList>
            <person name="Du Z.-J."/>
            <person name="Ye Y.-Q."/>
        </authorList>
    </citation>
    <scope>NUCLEOTIDE SEQUENCE [LARGE SCALE GENOMIC DNA]</scope>
    <source>
        <strain evidence="2 3">DH-20</strain>
    </source>
</reference>
<dbReference type="InterPro" id="IPR036388">
    <property type="entry name" value="WH-like_DNA-bd_sf"/>
</dbReference>
<dbReference type="PROSITE" id="PS50987">
    <property type="entry name" value="HTH_ARSR_2"/>
    <property type="match status" value="1"/>
</dbReference>
<dbReference type="Pfam" id="PF08241">
    <property type="entry name" value="Methyltransf_11"/>
    <property type="match status" value="1"/>
</dbReference>
<proteinExistence type="predicted"/>
<protein>
    <submittedName>
        <fullName evidence="2">Metalloregulator ArsR/SmtB family transcription factor</fullName>
    </submittedName>
</protein>
<dbReference type="SUPFAM" id="SSF46785">
    <property type="entry name" value="Winged helix' DNA-binding domain"/>
    <property type="match status" value="1"/>
</dbReference>
<organism evidence="2 3">
    <name type="scientific">Gaopeijia maritima</name>
    <dbReference type="NCBI Taxonomy" id="3119007"/>
    <lineage>
        <taxon>Bacteria</taxon>
        <taxon>Pseudomonadati</taxon>
        <taxon>Gemmatimonadota</taxon>
        <taxon>Longimicrobiia</taxon>
        <taxon>Gaopeijiales</taxon>
        <taxon>Gaopeijiaceae</taxon>
        <taxon>Gaopeijia</taxon>
    </lineage>
</organism>
<comment type="caution">
    <text evidence="2">The sequence shown here is derived from an EMBL/GenBank/DDBJ whole genome shotgun (WGS) entry which is preliminary data.</text>
</comment>
<dbReference type="InterPro" id="IPR036390">
    <property type="entry name" value="WH_DNA-bd_sf"/>
</dbReference>
<dbReference type="CDD" id="cd02440">
    <property type="entry name" value="AdoMet_MTases"/>
    <property type="match status" value="1"/>
</dbReference>
<dbReference type="Gene3D" id="1.10.10.10">
    <property type="entry name" value="Winged helix-like DNA-binding domain superfamily/Winged helix DNA-binding domain"/>
    <property type="match status" value="1"/>
</dbReference>
<sequence>MNTTALPPLLGHLGLLSDATRFRILMTLDSREFSVSELCRILQLPQPTVSRHLRLLAEGGWVVSRSDGARRPYRRNGGLDREQAALWHTLHGAAGDDPRIREDAERAEAVLAERRDRSRDFFSSTADRWDSIRAELYGIRADLLPLFGLLDPTWTVADLGAGTGVLAAAVAPFVGRVVVVDRSPEMLAAARDRMPSTGTVDFHEGEVEQLPLADGSVDVAFLSLVLHHLHDPARVLAEARRILKPGGRLVLVDIREHDRAELTEEMGHQWPGFTPAQLHGWLQAADLTPLPTVPLPPDAEARGPLLFLQVARR</sequence>
<dbReference type="PANTHER" id="PTHR42912">
    <property type="entry name" value="METHYLTRANSFERASE"/>
    <property type="match status" value="1"/>
</dbReference>
<dbReference type="PANTHER" id="PTHR42912:SF93">
    <property type="entry name" value="N6-ADENOSINE-METHYLTRANSFERASE TMT1A"/>
    <property type="match status" value="1"/>
</dbReference>
<dbReference type="EMBL" id="JBBHLI010000006">
    <property type="protein sequence ID" value="MEK9501499.1"/>
    <property type="molecule type" value="Genomic_DNA"/>
</dbReference>
<dbReference type="CDD" id="cd00090">
    <property type="entry name" value="HTH_ARSR"/>
    <property type="match status" value="1"/>
</dbReference>
<dbReference type="InterPro" id="IPR050508">
    <property type="entry name" value="Methyltransf_Superfamily"/>
</dbReference>
<keyword evidence="3" id="KW-1185">Reference proteome</keyword>
<dbReference type="NCBIfam" id="NF033788">
    <property type="entry name" value="HTH_metalloreg"/>
    <property type="match status" value="1"/>
</dbReference>
<evidence type="ECO:0000259" key="1">
    <source>
        <dbReference type="PROSITE" id="PS50987"/>
    </source>
</evidence>
<feature type="domain" description="HTH arsR-type" evidence="1">
    <location>
        <begin position="1"/>
        <end position="93"/>
    </location>
</feature>
<dbReference type="InterPro" id="IPR013216">
    <property type="entry name" value="Methyltransf_11"/>
</dbReference>
<evidence type="ECO:0000313" key="2">
    <source>
        <dbReference type="EMBL" id="MEK9501499.1"/>
    </source>
</evidence>
<dbReference type="Proteomes" id="UP001484239">
    <property type="component" value="Unassembled WGS sequence"/>
</dbReference>
<dbReference type="InterPro" id="IPR001845">
    <property type="entry name" value="HTH_ArsR_DNA-bd_dom"/>
</dbReference>
<evidence type="ECO:0000313" key="3">
    <source>
        <dbReference type="Proteomes" id="UP001484239"/>
    </source>
</evidence>
<dbReference type="SMART" id="SM00418">
    <property type="entry name" value="HTH_ARSR"/>
    <property type="match status" value="1"/>
</dbReference>
<gene>
    <name evidence="2" type="ORF">WI372_10965</name>
</gene>
<dbReference type="InterPro" id="IPR011991">
    <property type="entry name" value="ArsR-like_HTH"/>
</dbReference>
<dbReference type="RefSeq" id="WP_405281692.1">
    <property type="nucleotide sequence ID" value="NZ_JBBHLI010000006.1"/>
</dbReference>
<dbReference type="InterPro" id="IPR029063">
    <property type="entry name" value="SAM-dependent_MTases_sf"/>
</dbReference>